<feature type="compositionally biased region" description="Polar residues" evidence="1">
    <location>
        <begin position="365"/>
        <end position="378"/>
    </location>
</feature>
<feature type="compositionally biased region" description="Basic and acidic residues" evidence="1">
    <location>
        <begin position="161"/>
        <end position="175"/>
    </location>
</feature>
<feature type="region of interest" description="Disordered" evidence="1">
    <location>
        <begin position="825"/>
        <end position="847"/>
    </location>
</feature>
<organism evidence="2 3">
    <name type="scientific">Coccidioides immitis RMSCC 2394</name>
    <dbReference type="NCBI Taxonomy" id="404692"/>
    <lineage>
        <taxon>Eukaryota</taxon>
        <taxon>Fungi</taxon>
        <taxon>Dikarya</taxon>
        <taxon>Ascomycota</taxon>
        <taxon>Pezizomycotina</taxon>
        <taxon>Eurotiomycetes</taxon>
        <taxon>Eurotiomycetidae</taxon>
        <taxon>Onygenales</taxon>
        <taxon>Onygenaceae</taxon>
        <taxon>Coccidioides</taxon>
    </lineage>
</organism>
<evidence type="ECO:0000313" key="3">
    <source>
        <dbReference type="Proteomes" id="UP000054565"/>
    </source>
</evidence>
<name>A0A0J6Y3L2_COCIT</name>
<feature type="region of interest" description="Disordered" evidence="1">
    <location>
        <begin position="675"/>
        <end position="715"/>
    </location>
</feature>
<proteinExistence type="predicted"/>
<feature type="compositionally biased region" description="Basic and acidic residues" evidence="1">
    <location>
        <begin position="406"/>
        <end position="423"/>
    </location>
</feature>
<feature type="compositionally biased region" description="Pro residues" evidence="1">
    <location>
        <begin position="334"/>
        <end position="351"/>
    </location>
</feature>
<feature type="region of interest" description="Disordered" evidence="1">
    <location>
        <begin position="597"/>
        <end position="651"/>
    </location>
</feature>
<protein>
    <submittedName>
        <fullName evidence="2">Uncharacterized protein</fullName>
    </submittedName>
</protein>
<feature type="region of interest" description="Disordered" evidence="1">
    <location>
        <begin position="874"/>
        <end position="909"/>
    </location>
</feature>
<evidence type="ECO:0000256" key="1">
    <source>
        <dbReference type="SAM" id="MobiDB-lite"/>
    </source>
</evidence>
<dbReference type="EMBL" id="DS028093">
    <property type="protein sequence ID" value="KMP01574.1"/>
    <property type="molecule type" value="Genomic_DNA"/>
</dbReference>
<feature type="region of interest" description="Disordered" evidence="1">
    <location>
        <begin position="1"/>
        <end position="110"/>
    </location>
</feature>
<feature type="region of interest" description="Disordered" evidence="1">
    <location>
        <begin position="127"/>
        <end position="191"/>
    </location>
</feature>
<dbReference type="OrthoDB" id="5408302at2759"/>
<dbReference type="STRING" id="404692.A0A0J6Y3L2"/>
<feature type="compositionally biased region" description="Low complexity" evidence="1">
    <location>
        <begin position="21"/>
        <end position="32"/>
    </location>
</feature>
<feature type="compositionally biased region" description="Basic and acidic residues" evidence="1">
    <location>
        <begin position="288"/>
        <end position="299"/>
    </location>
</feature>
<sequence>MPSSTVFSYLRRDHRRPSPSPATASPASHASPQLPATATTADSIFGTGPCAGQKTDTHAAKPTEPTKGIALKPVSSTPSLRPVKPIARPHSSSGESVGPLSSLTNTQKPNHLEIGLQKGISSWKRSFGGQKAAAGPGVSTGGAGKGKAPDPAAGAPSLQIRDAKPESSLPRRDGGYDSMPEQPSSRGGRMRLHLLNPMTLLARRRSAQLGTRAEDINIGKLTLPALPDDYDPRIRGKLFHDFSTPRGRPNHTFSHAQAAYSWDSRVSSGHGEEGYFSDSSARASRRSRQPEHKPVFKENFDDEDPDTRDIQERPSETENQSYSVPVFARDLPLSLPPQPEPELSPEAPSPPSTTAQDETPPSLRSRPSTVRDPSSQAPSGLPKHLTSSASRFSFDIPGGDSASQERLLEEKHKEKEAARKAKEQSNPAADFESEEFDYDAMMDADGLEEMIPGVNADADEYEGEDVDFNAVKPLKPLATPSTLLLSPVSSEGAPSSQVSQLQDAFSMHGVVPPNADTTPMPTTVPSLTIDTNQALLAHAPQVLQADKNFDPPYTMGHDDDLYYDDGLFGDLPEEMQSGNFDESIFDDEASHLYARKSSRDNALPSMLEKQPSSSKHGTDRQKPLPPAKDVNENFGDKSGPLSDKSSSEGLQESAPVLTHGNLQAYHDALAQAANEAVRRGRFQRSPGGSEASGDHDGTEESHPELTADESRHTSENVEMMAVDGVFDEFDFYDADDIDDDPMIAAANAEALENDDEGFYGQEFGFYAHSHPHCESERTFGGYFGTMGLEGIKRKHSARANFQEPSLTPITERSEWSTRNSIVSLAPHAGHHSNPSNPSLSSPPLSQLLDMGHLDDELSLSALMKLRRGAFGGSNGSLRSNATSQAGQSPQPASAPAGSNFGSFPNLHNILPDQKRASTVMNSPMGLSSPPLVENGELAPADLSLRNDVPLRLRSSERPHSMNLDLLATGKARSPEVIRRHLRSNSATESISYVKETDGLGANRWVLERRRTGADGEGEVVEREVMSSGHI</sequence>
<accession>A0A0J6Y3L2</accession>
<feature type="compositionally biased region" description="Basic and acidic residues" evidence="1">
    <location>
        <begin position="692"/>
        <end position="715"/>
    </location>
</feature>
<evidence type="ECO:0000313" key="2">
    <source>
        <dbReference type="EMBL" id="KMP01574.1"/>
    </source>
</evidence>
<feature type="compositionally biased region" description="Basic and acidic residues" evidence="1">
    <location>
        <begin position="307"/>
        <end position="316"/>
    </location>
</feature>
<reference evidence="3" key="1">
    <citation type="journal article" date="2010" name="Genome Res.">
        <title>Population genomic sequencing of Coccidioides fungi reveals recent hybridization and transposon control.</title>
        <authorList>
            <person name="Neafsey D.E."/>
            <person name="Barker B.M."/>
            <person name="Sharpton T.J."/>
            <person name="Stajich J.E."/>
            <person name="Park D.J."/>
            <person name="Whiston E."/>
            <person name="Hung C.-Y."/>
            <person name="McMahan C."/>
            <person name="White J."/>
            <person name="Sykes S."/>
            <person name="Heiman D."/>
            <person name="Young S."/>
            <person name="Zeng Q."/>
            <person name="Abouelleil A."/>
            <person name="Aftuck L."/>
            <person name="Bessette D."/>
            <person name="Brown A."/>
            <person name="FitzGerald M."/>
            <person name="Lui A."/>
            <person name="Macdonald J.P."/>
            <person name="Priest M."/>
            <person name="Orbach M.J."/>
            <person name="Galgiani J.N."/>
            <person name="Kirkland T.N."/>
            <person name="Cole G.T."/>
            <person name="Birren B.W."/>
            <person name="Henn M.R."/>
            <person name="Taylor J.W."/>
            <person name="Rounsley S.D."/>
        </authorList>
    </citation>
    <scope>NUCLEOTIDE SEQUENCE [LARGE SCALE GENOMIC DNA]</scope>
    <source>
        <strain evidence="3">RMSCC 2394</strain>
    </source>
</reference>
<dbReference type="AlphaFoldDB" id="A0A0J6Y3L2"/>
<gene>
    <name evidence="2" type="ORF">CIRG_01713</name>
</gene>
<feature type="compositionally biased region" description="Low complexity" evidence="1">
    <location>
        <begin position="91"/>
        <end position="103"/>
    </location>
</feature>
<feature type="compositionally biased region" description="Low complexity" evidence="1">
    <location>
        <begin position="883"/>
        <end position="898"/>
    </location>
</feature>
<feature type="region of interest" description="Disordered" evidence="1">
    <location>
        <begin position="266"/>
        <end position="433"/>
    </location>
</feature>
<dbReference type="Proteomes" id="UP000054565">
    <property type="component" value="Unassembled WGS sequence"/>
</dbReference>
<feature type="compositionally biased region" description="Low complexity" evidence="1">
    <location>
        <begin position="832"/>
        <end position="847"/>
    </location>
</feature>